<feature type="region of interest" description="Disordered" evidence="1">
    <location>
        <begin position="81"/>
        <end position="126"/>
    </location>
</feature>
<name>A0A3P7LF82_DIBLA</name>
<evidence type="ECO:0000313" key="2">
    <source>
        <dbReference type="EMBL" id="VDN10507.1"/>
    </source>
</evidence>
<dbReference type="EMBL" id="UYRU01049297">
    <property type="protein sequence ID" value="VDN10507.1"/>
    <property type="molecule type" value="Genomic_DNA"/>
</dbReference>
<protein>
    <submittedName>
        <fullName evidence="2">Uncharacterized protein</fullName>
    </submittedName>
</protein>
<feature type="compositionally biased region" description="Basic and acidic residues" evidence="1">
    <location>
        <begin position="93"/>
        <end position="107"/>
    </location>
</feature>
<keyword evidence="3" id="KW-1185">Reference proteome</keyword>
<dbReference type="OrthoDB" id="6282629at2759"/>
<dbReference type="AlphaFoldDB" id="A0A3P7LF82"/>
<evidence type="ECO:0000256" key="1">
    <source>
        <dbReference type="SAM" id="MobiDB-lite"/>
    </source>
</evidence>
<proteinExistence type="predicted"/>
<accession>A0A3P7LF82</accession>
<dbReference type="Proteomes" id="UP000281553">
    <property type="component" value="Unassembled WGS sequence"/>
</dbReference>
<sequence length="413" mass="45817">MTGTDPKGYNDTVRDYEAAMDEFEIVSMYNARNASHPEIKKSEPPSTVMRTAYPLPMGTLSRISVGSLQNLNLLGGNTKKEAADSAVPCRHSSFKDRAGSAPRERLPPRNSAHGRTSAGLRSSHGLDQRPSLRKWFSLKGLNGSMTVPSSSRKEAYSPKMSVCRRIYSDTVSPAEKPELNLSELDDLIAWKEVEAKTVENILAENRSLSTDRSRSRKARLAYNSSAEENAAKEVAELKAKRGFALAVKTKTDMNAKATEAPVAKTSCVSSVCDDADTFVVRRRLPKQSEDLTRPCIGINMEKYTPVTPRPSEPSFGVVVSDARPQASRTNDHLTKLSYHGNNGNHATNEAKGKNISTFEQLRTVKNQSPIPRYVDWHITRVVYSLPFLHTKWFTCFVSNNGGLLSRRIITLHF</sequence>
<gene>
    <name evidence="2" type="ORF">DILT_LOCUS6338</name>
</gene>
<evidence type="ECO:0000313" key="3">
    <source>
        <dbReference type="Proteomes" id="UP000281553"/>
    </source>
</evidence>
<reference evidence="2 3" key="1">
    <citation type="submission" date="2018-11" db="EMBL/GenBank/DDBJ databases">
        <authorList>
            <consortium name="Pathogen Informatics"/>
        </authorList>
    </citation>
    <scope>NUCLEOTIDE SEQUENCE [LARGE SCALE GENOMIC DNA]</scope>
</reference>
<organism evidence="2 3">
    <name type="scientific">Dibothriocephalus latus</name>
    <name type="common">Fish tapeworm</name>
    <name type="synonym">Diphyllobothrium latum</name>
    <dbReference type="NCBI Taxonomy" id="60516"/>
    <lineage>
        <taxon>Eukaryota</taxon>
        <taxon>Metazoa</taxon>
        <taxon>Spiralia</taxon>
        <taxon>Lophotrochozoa</taxon>
        <taxon>Platyhelminthes</taxon>
        <taxon>Cestoda</taxon>
        <taxon>Eucestoda</taxon>
        <taxon>Diphyllobothriidea</taxon>
        <taxon>Diphyllobothriidae</taxon>
        <taxon>Dibothriocephalus</taxon>
    </lineage>
</organism>